<evidence type="ECO:0000313" key="2">
    <source>
        <dbReference type="EMBL" id="NYI03125.1"/>
    </source>
</evidence>
<comment type="caution">
    <text evidence="2">The sequence shown here is derived from an EMBL/GenBank/DDBJ whole genome shotgun (WGS) entry which is preliminary data.</text>
</comment>
<name>A0A852ZN86_9ACTN</name>
<evidence type="ECO:0000256" key="1">
    <source>
        <dbReference type="SAM" id="MobiDB-lite"/>
    </source>
</evidence>
<feature type="compositionally biased region" description="Pro residues" evidence="1">
    <location>
        <begin position="1"/>
        <end position="27"/>
    </location>
</feature>
<evidence type="ECO:0008006" key="4">
    <source>
        <dbReference type="Google" id="ProtNLM"/>
    </source>
</evidence>
<reference evidence="2 3" key="1">
    <citation type="submission" date="2020-07" db="EMBL/GenBank/DDBJ databases">
        <title>Sequencing the genomes of 1000 actinobacteria strains.</title>
        <authorList>
            <person name="Klenk H.-P."/>
        </authorList>
    </citation>
    <scope>NUCLEOTIDE SEQUENCE [LARGE SCALE GENOMIC DNA]</scope>
    <source>
        <strain evidence="2 3">DSM 42178</strain>
    </source>
</reference>
<dbReference type="Pfam" id="PF19850">
    <property type="entry name" value="DUF6325"/>
    <property type="match status" value="1"/>
</dbReference>
<protein>
    <recommendedName>
        <fullName evidence="4">SHOCT domain-containing protein</fullName>
    </recommendedName>
</protein>
<dbReference type="EMBL" id="JACBZD010000001">
    <property type="protein sequence ID" value="NYI03125.1"/>
    <property type="molecule type" value="Genomic_DNA"/>
</dbReference>
<gene>
    <name evidence="2" type="ORF">FHU37_000068</name>
</gene>
<proteinExistence type="predicted"/>
<sequence>MANGPAPPPPGGAPPDPAVPEPPAPPEPPERTGPLGPVDVMALAFPGTVLDPALAEHFGRVLLHGAVEPLDAVVVRREPDGRVTTGELEGEPGFQHLAEELHGGGTVGLLTGEHLVAVGEVMEPGSVVVLLVLENVWAREVAGAIRSVGGRLLTSTRLGHEQAPDLPTLRRRQRAAQEAAARRLRGERAEAARAQLRNPFAMGEPGAQVVAGEAGLSAHPPPEDTHGPPEAEPFDELLRLADLHAAGELTDGEYAELKRRLLAEWRRPGGPAGG</sequence>
<organism evidence="2 3">
    <name type="scientific">Allostreptomyces psammosilenae</name>
    <dbReference type="NCBI Taxonomy" id="1892865"/>
    <lineage>
        <taxon>Bacteria</taxon>
        <taxon>Bacillati</taxon>
        <taxon>Actinomycetota</taxon>
        <taxon>Actinomycetes</taxon>
        <taxon>Kitasatosporales</taxon>
        <taxon>Streptomycetaceae</taxon>
        <taxon>Allostreptomyces</taxon>
    </lineage>
</organism>
<feature type="region of interest" description="Disordered" evidence="1">
    <location>
        <begin position="1"/>
        <end position="37"/>
    </location>
</feature>
<dbReference type="Proteomes" id="UP000567795">
    <property type="component" value="Unassembled WGS sequence"/>
</dbReference>
<dbReference type="InterPro" id="IPR046288">
    <property type="entry name" value="DUF6325"/>
</dbReference>
<dbReference type="RefSeq" id="WP_179812234.1">
    <property type="nucleotide sequence ID" value="NZ_JACBZD010000001.1"/>
</dbReference>
<evidence type="ECO:0000313" key="3">
    <source>
        <dbReference type="Proteomes" id="UP000567795"/>
    </source>
</evidence>
<dbReference type="AlphaFoldDB" id="A0A852ZN86"/>
<keyword evidence="3" id="KW-1185">Reference proteome</keyword>
<accession>A0A852ZN86</accession>